<evidence type="ECO:0000313" key="11">
    <source>
        <dbReference type="Proteomes" id="UP000622448"/>
    </source>
</evidence>
<dbReference type="SUPFAM" id="SSF50969">
    <property type="entry name" value="YVTN repeat-like/Quinoprotein amine dehydrogenase"/>
    <property type="match status" value="1"/>
</dbReference>
<dbReference type="InterPro" id="IPR054399">
    <property type="entry name" value="Fervidolysin-like_N_prodom"/>
</dbReference>
<proteinExistence type="inferred from homology"/>
<dbReference type="InterPro" id="IPR015500">
    <property type="entry name" value="Peptidase_S8_subtilisin-rel"/>
</dbReference>
<evidence type="ECO:0000256" key="4">
    <source>
        <dbReference type="ARBA" id="ARBA00022825"/>
    </source>
</evidence>
<dbReference type="PROSITE" id="PS51892">
    <property type="entry name" value="SUBTILASE"/>
    <property type="match status" value="1"/>
</dbReference>
<dbReference type="PANTHER" id="PTHR43806:SF11">
    <property type="entry name" value="CEREVISIN-RELATED"/>
    <property type="match status" value="1"/>
</dbReference>
<dbReference type="InterPro" id="IPR011044">
    <property type="entry name" value="Quino_amine_DH_bsu"/>
</dbReference>
<feature type="domain" description="Peptidase M6-like" evidence="8">
    <location>
        <begin position="699"/>
        <end position="797"/>
    </location>
</feature>
<evidence type="ECO:0000256" key="3">
    <source>
        <dbReference type="ARBA" id="ARBA00022801"/>
    </source>
</evidence>
<dbReference type="SUPFAM" id="SSF52743">
    <property type="entry name" value="Subtilisin-like"/>
    <property type="match status" value="1"/>
</dbReference>
<dbReference type="InterPro" id="IPR036852">
    <property type="entry name" value="Peptidase_S8/S53_dom_sf"/>
</dbReference>
<feature type="domain" description="Peptidase S8/S53" evidence="7">
    <location>
        <begin position="262"/>
        <end position="537"/>
    </location>
</feature>
<dbReference type="Pfam" id="PF22148">
    <property type="entry name" value="Fervidolysin_NPro-like"/>
    <property type="match status" value="1"/>
</dbReference>
<sequence>MLLSFVCRGLLSFVLAISLALPIPAIAYAVDEKRSEAAGTMDDSSPAEASTVLEPSLLEPSGALADDDGSDESTLMEVIPGLGSESQEDGVVAALEEAEMPSDGDVARSVAQEEPREDCVAGEVIVVFNDPSSSTARALNDDAASVLEGADVQVIEEIAPETEGSGAIVSAQAPDGMTVDDTIAELSDLPEVAYAQPNYSYRLIDGIEDVDDEAIPLAEDDCEAFSVDDPLCNNSLVPNGNQYYLYQSKTIDAWNSATSDGKVTVAVLDTGCRLDHVDLSGVIDTELAYDTYHDAPLSQLSSNGTVPRGDVMGHGTHVAGIIGAQANNGIGIAGASYNSTVLPVKVFNDGASSLSARASTSNIIKAYSYLANLINAGKVFNLRVINLSLGYYPSNSSSSDRAFEQAIASMRNEHGVLTVCAGGNGDANGNPLTDRSLPSDFEECLSVTSLDRDGGNTYWSDYNEYKDISAYGASITSTSHTDAEGYRTLSGSSMSSPLVGGVAALLWAANPDLSVDQVVSALEETADPVQDSENDRLLVSGSHGAVNAKAAVDSVLPASPADPIDQAGKARNLVLLVRFAGDEVGDGDTGFNEPYLNGARPEIRTNWEHMTHQFNEPDSSSYVGWGLRSYLAAVSEGQHDVVTDFPQTRSDGRVSYLTLDVASEDFGWNSDLDFLSKVINRFNETYDDYAGSRVDGDLDGYVDNVLIVVAGVPSDEQTPFHAHKANANDPSLKVGNGANARTIDAYNIIPTTQASLDWGVVAHEYLHTLGARDYYRSGANAGSPVGVWDIMASSGSRSRPLAITREQIGWTTIPEVTKAGTYKLEGNQAMAFRSPLGGSEYFVAEYRQKGSNVTGLDSKIGGSGLIVYRVNPAYVDEGNINGNDYAYVFRPNETGLGNAAGDLKDAQISASGSRQSIGSSDFSRGIIDGALCYANGTNSGIVVEVVEQVDDSITFSLAYPDYESLDLWDSVQNLDASGSQIAPKARGVVLQSDGDNVYALVDEDGRTRTVLKYEGSGWTDLGVLSDYSYGCSLVIKSGVPYVIGIGDGGYTIILKEYRDGAWRTLATYEAGARVGSPSMAFVGEKLYVVNTEGEVGFEDVVVYEVAEGALSRVASVPAGTVTDMKAFELGDGLAVSYGDIYKDVSFVRWFKNNEWKELSKSEHAAYSVSVAHDGGKTYVYQGLRFPNGDVATPQIVVLDGLGNVERSVSLKGYEQSSPTGKIASSEGRLYLCMTTREGYVAKVYSSPASDLETWESLGSDVYSPAYATSMAIAGESVYVGFTDYGTHDALVKRHDVVKQEHPLTIEMMTPPDVVYGYARESEIAFSVENTGNVAVEQLVPLLDAGLDEYEVGAISNTVLAPGDSAVLTCKLKTGLNAGSYPGKIRISSKDSAVVAVFSFNCSVKPLSIAQGSLYEFGSSAQGVAEKTYTGKPQTLLDGWRVVVDGIEFGAGDIVLSYRNNVAAGNGMSGDAPTTIVSATSENLEGTFEVPFSIAKADISSAELFEIGSSLSGVAARTYTGESQTLASGWVVRLGDLEVGENDIDLTYLNNTNAASAFDPSAPTVIAKGHGSNVEGSFNVKFDIKPFELDRGRIYEAGASSEGIAARVYDGAGQTLSPGWTIRQNDIKLDDKDIVIEYSNNVNVGGGYGDNPPTVIASGKTSNVTGSFAQTFVIEPLDISSGKFYERGASSPGIVPRTYNGAAQTISDGWSLKASGLTFSSHEVKLTYRNNVNAAQSASKEAPVVVASANSQNLTGSLEVPFTINKVDISLGKLYEHGAVLPGVSDKDWSGKPCVLADGWEISAGGRRWLASDVALSYGNNVNAAGKGSSAAPTVTVSAVNQNLTGSFSVKYTIKRVSHWERIWGATAFETMESISRKSYPSGSNSVVVATFDGYWDALTASSLASFEEAPILLTKGTGLSDQARREIQRLKATRAIVVGGPAAVSNEVISQIENMGLSVSRQSGKTATETAVQVYKAKIGQWSKTAIVATADGYWDALSIAPFSYSKKSPVFLAEVDSHALSDDTLAAIAAGDFENAIIVGGPAAVSTDVDRQLGSFGLEVKRLSGPTAASTSLAIAKYAISQGMTAKNAGVATIDGYWDALTGAALCGKYNSVLMLASEGDTSCMEGMISLSRNGAYLTSRKANLQHGFVFGGQAAVPNALVENFEMMYVGP</sequence>
<evidence type="ECO:0000259" key="8">
    <source>
        <dbReference type="Pfam" id="PF05547"/>
    </source>
</evidence>
<dbReference type="PANTHER" id="PTHR43806">
    <property type="entry name" value="PEPTIDASE S8"/>
    <property type="match status" value="1"/>
</dbReference>
<evidence type="ECO:0000256" key="2">
    <source>
        <dbReference type="ARBA" id="ARBA00022670"/>
    </source>
</evidence>
<evidence type="ECO:0000259" key="7">
    <source>
        <dbReference type="Pfam" id="PF00082"/>
    </source>
</evidence>
<comment type="similarity">
    <text evidence="1 5">Belongs to the peptidase S8 family.</text>
</comment>
<name>A0ABR7BPJ2_9ACTN</name>
<dbReference type="InterPro" id="IPR050131">
    <property type="entry name" value="Peptidase_S8_subtilisin-like"/>
</dbReference>
<evidence type="ECO:0000256" key="5">
    <source>
        <dbReference type="PROSITE-ProRule" id="PRU01240"/>
    </source>
</evidence>
<dbReference type="Gene3D" id="2.120.10.80">
    <property type="entry name" value="Kelch-type beta propeller"/>
    <property type="match status" value="1"/>
</dbReference>
<feature type="active site" description="Charge relay system" evidence="5">
    <location>
        <position position="269"/>
    </location>
</feature>
<protein>
    <submittedName>
        <fullName evidence="10">S8 family serine peptidase</fullName>
    </submittedName>
</protein>
<keyword evidence="11" id="KW-1185">Reference proteome</keyword>
<comment type="caution">
    <text evidence="10">The sequence shown here is derived from an EMBL/GenBank/DDBJ whole genome shotgun (WGS) entry which is preliminary data.</text>
</comment>
<dbReference type="InterPro" id="IPR007253">
    <property type="entry name" value="Cell_wall-bd_2"/>
</dbReference>
<evidence type="ECO:0000256" key="6">
    <source>
        <dbReference type="SAM" id="MobiDB-lite"/>
    </source>
</evidence>
<accession>A0ABR7BPJ2</accession>
<feature type="domain" description="Fervidolysin-like N-terminal prodomain" evidence="9">
    <location>
        <begin position="108"/>
        <end position="198"/>
    </location>
</feature>
<keyword evidence="4 5" id="KW-0720">Serine protease</keyword>
<gene>
    <name evidence="10" type="ORF">H8S61_04795</name>
</gene>
<feature type="region of interest" description="Disordered" evidence="6">
    <location>
        <begin position="39"/>
        <end position="73"/>
    </location>
</feature>
<dbReference type="Pfam" id="PF05547">
    <property type="entry name" value="Peptidase_M6"/>
    <property type="match status" value="1"/>
</dbReference>
<dbReference type="Proteomes" id="UP000622448">
    <property type="component" value="Unassembled WGS sequence"/>
</dbReference>
<dbReference type="PROSITE" id="PS00137">
    <property type="entry name" value="SUBTILASE_HIS"/>
    <property type="match status" value="1"/>
</dbReference>
<feature type="active site" description="Charge relay system" evidence="5">
    <location>
        <position position="314"/>
    </location>
</feature>
<organism evidence="10 11">
    <name type="scientific">Eggerthella hominis</name>
    <dbReference type="NCBI Taxonomy" id="2763043"/>
    <lineage>
        <taxon>Bacteria</taxon>
        <taxon>Bacillati</taxon>
        <taxon>Actinomycetota</taxon>
        <taxon>Coriobacteriia</taxon>
        <taxon>Eggerthellales</taxon>
        <taxon>Eggerthellaceae</taxon>
        <taxon>Eggerthella</taxon>
    </lineage>
</organism>
<dbReference type="Gene3D" id="3.40.50.12090">
    <property type="match status" value="1"/>
</dbReference>
<dbReference type="Pfam" id="PF00082">
    <property type="entry name" value="Peptidase_S8"/>
    <property type="match status" value="1"/>
</dbReference>
<dbReference type="InterPro" id="IPR023827">
    <property type="entry name" value="Peptidase_S8_Asp-AS"/>
</dbReference>
<dbReference type="Gene3D" id="3.40.50.200">
    <property type="entry name" value="Peptidase S8/S53 domain"/>
    <property type="match status" value="1"/>
</dbReference>
<evidence type="ECO:0000256" key="1">
    <source>
        <dbReference type="ARBA" id="ARBA00011073"/>
    </source>
</evidence>
<reference evidence="10 11" key="1">
    <citation type="submission" date="2020-08" db="EMBL/GenBank/DDBJ databases">
        <title>Genome public.</title>
        <authorList>
            <person name="Liu C."/>
            <person name="Sun Q."/>
        </authorList>
    </citation>
    <scope>NUCLEOTIDE SEQUENCE [LARGE SCALE GENOMIC DNA]</scope>
    <source>
        <strain evidence="10 11">NSJ-70</strain>
    </source>
</reference>
<keyword evidence="3 5" id="KW-0378">Hydrolase</keyword>
<dbReference type="Pfam" id="PF04122">
    <property type="entry name" value="CW_binding_2"/>
    <property type="match status" value="3"/>
</dbReference>
<keyword evidence="2 5" id="KW-0645">Protease</keyword>
<dbReference type="InterPro" id="IPR000209">
    <property type="entry name" value="Peptidase_S8/S53_dom"/>
</dbReference>
<feature type="active site" description="Charge relay system" evidence="5">
    <location>
        <position position="493"/>
    </location>
</feature>
<dbReference type="InterPro" id="IPR015915">
    <property type="entry name" value="Kelch-typ_b-propeller"/>
</dbReference>
<evidence type="ECO:0000259" key="9">
    <source>
        <dbReference type="Pfam" id="PF22148"/>
    </source>
</evidence>
<dbReference type="EMBL" id="JACOOA010000001">
    <property type="protein sequence ID" value="MBC5583512.1"/>
    <property type="molecule type" value="Genomic_DNA"/>
</dbReference>
<dbReference type="RefSeq" id="WP_186938124.1">
    <property type="nucleotide sequence ID" value="NZ_JACOOA010000001.1"/>
</dbReference>
<dbReference type="InterPro" id="IPR022398">
    <property type="entry name" value="Peptidase_S8_His-AS"/>
</dbReference>
<evidence type="ECO:0000313" key="10">
    <source>
        <dbReference type="EMBL" id="MBC5583512.1"/>
    </source>
</evidence>
<dbReference type="PROSITE" id="PS00136">
    <property type="entry name" value="SUBTILASE_ASP"/>
    <property type="match status" value="1"/>
</dbReference>
<dbReference type="InterPro" id="IPR008757">
    <property type="entry name" value="Peptidase_M6-like_domain"/>
</dbReference>
<dbReference type="PRINTS" id="PR00723">
    <property type="entry name" value="SUBTILISIN"/>
</dbReference>